<dbReference type="EMBL" id="JABCQN010000006">
    <property type="protein sequence ID" value="MBF0871605.1"/>
    <property type="molecule type" value="Genomic_DNA"/>
</dbReference>
<reference evidence="3" key="1">
    <citation type="submission" date="2020-04" db="EMBL/GenBank/DDBJ databases">
        <authorList>
            <person name="Sombolestani A."/>
        </authorList>
    </citation>
    <scope>NUCLEOTIDE SEQUENCE</scope>
    <source>
        <strain evidence="3">R71697</strain>
    </source>
</reference>
<organism evidence="3 4">
    <name type="scientific">Gluconobacter japonicus</name>
    <dbReference type="NCBI Taxonomy" id="376620"/>
    <lineage>
        <taxon>Bacteria</taxon>
        <taxon>Pseudomonadati</taxon>
        <taxon>Pseudomonadota</taxon>
        <taxon>Alphaproteobacteria</taxon>
        <taxon>Acetobacterales</taxon>
        <taxon>Acetobacteraceae</taxon>
        <taxon>Gluconobacter</taxon>
    </lineage>
</organism>
<evidence type="ECO:0000313" key="4">
    <source>
        <dbReference type="Proteomes" id="UP000661006"/>
    </source>
</evidence>
<comment type="caution">
    <text evidence="3">The sequence shown here is derived from an EMBL/GenBank/DDBJ whole genome shotgun (WGS) entry which is preliminary data.</text>
</comment>
<dbReference type="Gene3D" id="3.40.50.300">
    <property type="entry name" value="P-loop containing nucleotide triphosphate hydrolases"/>
    <property type="match status" value="1"/>
</dbReference>
<evidence type="ECO:0000313" key="3">
    <source>
        <dbReference type="EMBL" id="MBF0871605.1"/>
    </source>
</evidence>
<sequence length="371" mass="41407">MSMFWPHDGEALRGNTLDQFLIWCSEAECSRVEIQSDMPVMVRLHGENHQVTRDASLPGEVEDAVNYIFRSATGVTNLKNGDPIDVGHTIWPDRKKRRYPFRLNALSSQVGADSGISVTFRPLVDIPRPLEDQQVEPQLLDALHGEKGIFLICGATASGKSTLIGGINRARLEDPDIHCNLIEASAPLEILYDRIERRNSTVTQLEIPRNLRSFAEFVRACMRREPTDIVVGECRDPQTMEASIQAGISGHRLLSSLHTNSCSSTVRRVQALCPADQRDSLTISFVENLRLLVNQRLLKSTDGKRTPIREFLPVTRAIRTRLLDAPRDRWPNITQTAIEEHGQTFAQSIAAAVKQGRITEAVAAAAMKEEN</sequence>
<dbReference type="Proteomes" id="UP000661006">
    <property type="component" value="Unassembled WGS sequence"/>
</dbReference>
<accession>A0A9Q2ISC1</accession>
<dbReference type="PANTHER" id="PTHR30486:SF6">
    <property type="entry name" value="TYPE IV PILUS RETRACTATION ATPASE PILT"/>
    <property type="match status" value="1"/>
</dbReference>
<dbReference type="InterPro" id="IPR050921">
    <property type="entry name" value="T4SS_GSP_E_ATPase"/>
</dbReference>
<dbReference type="InterPro" id="IPR027417">
    <property type="entry name" value="P-loop_NTPase"/>
</dbReference>
<protein>
    <submittedName>
        <fullName evidence="3">Flp pilus assembly complex ATPase component TadA</fullName>
    </submittedName>
</protein>
<dbReference type="GO" id="GO:0016887">
    <property type="term" value="F:ATP hydrolysis activity"/>
    <property type="evidence" value="ECO:0007669"/>
    <property type="project" value="InterPro"/>
</dbReference>
<reference evidence="3" key="2">
    <citation type="submission" date="2020-11" db="EMBL/GenBank/DDBJ databases">
        <title>Description of novel Gluconobacter species.</title>
        <authorList>
            <person name="Cleenwerck I."/>
            <person name="Cnockaert M."/>
            <person name="Borremans W."/>
            <person name="Wieme A.D."/>
            <person name="De Vuyst L."/>
            <person name="Vandamme P."/>
        </authorList>
    </citation>
    <scope>NUCLEOTIDE SEQUENCE</scope>
    <source>
        <strain evidence="3">R71697</strain>
    </source>
</reference>
<dbReference type="Gene3D" id="3.30.450.90">
    <property type="match status" value="1"/>
</dbReference>
<gene>
    <name evidence="3" type="primary">tadA</name>
    <name evidence="3" type="ORF">HKD32_12215</name>
</gene>
<dbReference type="Pfam" id="PF00437">
    <property type="entry name" value="T2SSE"/>
    <property type="match status" value="1"/>
</dbReference>
<dbReference type="AlphaFoldDB" id="A0A9Q2ISC1"/>
<dbReference type="InterPro" id="IPR001482">
    <property type="entry name" value="T2SS/T4SS_dom"/>
</dbReference>
<dbReference type="SUPFAM" id="SSF52540">
    <property type="entry name" value="P-loop containing nucleoside triphosphate hydrolases"/>
    <property type="match status" value="1"/>
</dbReference>
<dbReference type="PANTHER" id="PTHR30486">
    <property type="entry name" value="TWITCHING MOTILITY PROTEIN PILT"/>
    <property type="match status" value="1"/>
</dbReference>
<proteinExistence type="inferred from homology"/>
<feature type="domain" description="Bacterial type II secretion system protein E" evidence="2">
    <location>
        <begin position="134"/>
        <end position="300"/>
    </location>
</feature>
<name>A0A9Q2ISC1_GLUJA</name>
<comment type="similarity">
    <text evidence="1">Belongs to the GSP E family.</text>
</comment>
<evidence type="ECO:0000256" key="1">
    <source>
        <dbReference type="ARBA" id="ARBA00006611"/>
    </source>
</evidence>
<evidence type="ECO:0000259" key="2">
    <source>
        <dbReference type="Pfam" id="PF00437"/>
    </source>
</evidence>